<organism evidence="2 3">
    <name type="scientific">Pandoraea eparura</name>
    <dbReference type="NCBI Taxonomy" id="2508291"/>
    <lineage>
        <taxon>Bacteria</taxon>
        <taxon>Pseudomonadati</taxon>
        <taxon>Pseudomonadota</taxon>
        <taxon>Betaproteobacteria</taxon>
        <taxon>Burkholderiales</taxon>
        <taxon>Burkholderiaceae</taxon>
        <taxon>Pandoraea</taxon>
    </lineage>
</organism>
<evidence type="ECO:0000313" key="2">
    <source>
        <dbReference type="EMBL" id="VVD61690.1"/>
    </source>
</evidence>
<evidence type="ECO:0000256" key="1">
    <source>
        <dbReference type="SAM" id="MobiDB-lite"/>
    </source>
</evidence>
<evidence type="ECO:0000313" key="3">
    <source>
        <dbReference type="Proteomes" id="UP000400981"/>
    </source>
</evidence>
<dbReference type="EMBL" id="CABPSH010000001">
    <property type="protein sequence ID" value="VVD61690.1"/>
    <property type="molecule type" value="Genomic_DNA"/>
</dbReference>
<name>A0A5E4REG2_9BURK</name>
<dbReference type="Proteomes" id="UP000400981">
    <property type="component" value="Unassembled WGS sequence"/>
</dbReference>
<keyword evidence="3" id="KW-1185">Reference proteome</keyword>
<accession>A0A5E4REG2</accession>
<proteinExistence type="predicted"/>
<protein>
    <submittedName>
        <fullName evidence="2">Uncharacterized protein</fullName>
    </submittedName>
</protein>
<dbReference type="RefSeq" id="WP_150587450.1">
    <property type="nucleotide sequence ID" value="NZ_CABPSH010000001.1"/>
</dbReference>
<reference evidence="2 3" key="1">
    <citation type="submission" date="2019-08" db="EMBL/GenBank/DDBJ databases">
        <authorList>
            <person name="Peeters C."/>
        </authorList>
    </citation>
    <scope>NUCLEOTIDE SEQUENCE [LARGE SCALE GENOMIC DNA]</scope>
    <source>
        <strain evidence="2 3">LMG 31012</strain>
    </source>
</reference>
<sequence>MSENLELDAAALQIKTIRARGRPMLTRAEVVELLKRPIYLGVPKPIPQNKPGRKPKRVLTQCDVS</sequence>
<feature type="region of interest" description="Disordered" evidence="1">
    <location>
        <begin position="44"/>
        <end position="65"/>
    </location>
</feature>
<gene>
    <name evidence="2" type="ORF">PEP31012_00135</name>
</gene>
<dbReference type="AlphaFoldDB" id="A0A5E4REG2"/>